<gene>
    <name evidence="1" type="ORF">JOC94_004216</name>
</gene>
<protein>
    <submittedName>
        <fullName evidence="1">Uncharacterized protein</fullName>
    </submittedName>
</protein>
<proteinExistence type="predicted"/>
<comment type="caution">
    <text evidence="1">The sequence shown here is derived from an EMBL/GenBank/DDBJ whole genome shotgun (WGS) entry which is preliminary data.</text>
</comment>
<reference evidence="1 2" key="1">
    <citation type="submission" date="2021-01" db="EMBL/GenBank/DDBJ databases">
        <title>Genomic Encyclopedia of Type Strains, Phase IV (KMG-IV): sequencing the most valuable type-strain genomes for metagenomic binning, comparative biology and taxonomic classification.</title>
        <authorList>
            <person name="Goeker M."/>
        </authorList>
    </citation>
    <scope>NUCLEOTIDE SEQUENCE [LARGE SCALE GENOMIC DNA]</scope>
    <source>
        <strain evidence="1 2">DSM 105453</strain>
    </source>
</reference>
<accession>A0ABS2RC05</accession>
<keyword evidence="2" id="KW-1185">Reference proteome</keyword>
<evidence type="ECO:0000313" key="2">
    <source>
        <dbReference type="Proteomes" id="UP000823485"/>
    </source>
</evidence>
<organism evidence="1 2">
    <name type="scientific">Siminovitchia thermophila</name>
    <dbReference type="NCBI Taxonomy" id="1245522"/>
    <lineage>
        <taxon>Bacteria</taxon>
        <taxon>Bacillati</taxon>
        <taxon>Bacillota</taxon>
        <taxon>Bacilli</taxon>
        <taxon>Bacillales</taxon>
        <taxon>Bacillaceae</taxon>
        <taxon>Siminovitchia</taxon>
    </lineage>
</organism>
<dbReference type="Proteomes" id="UP000823485">
    <property type="component" value="Unassembled WGS sequence"/>
</dbReference>
<evidence type="ECO:0000313" key="1">
    <source>
        <dbReference type="EMBL" id="MBM7717191.1"/>
    </source>
</evidence>
<dbReference type="EMBL" id="JAFBFH010000040">
    <property type="protein sequence ID" value="MBM7717191.1"/>
    <property type="molecule type" value="Genomic_DNA"/>
</dbReference>
<name>A0ABS2RC05_9BACI</name>
<sequence>MDSEEKKQKSKLATAWDYALRVLGTIRILFWLFNRND</sequence>